<evidence type="ECO:0000313" key="6">
    <source>
        <dbReference type="Proteomes" id="UP000726737"/>
    </source>
</evidence>
<keyword evidence="2" id="KW-0808">Transferase</keyword>
<dbReference type="InterPro" id="IPR000182">
    <property type="entry name" value="GNAT_dom"/>
</dbReference>
<dbReference type="PANTHER" id="PTHR13256:SF16">
    <property type="entry name" value="ALPHA_BETA-TUBULIN-N-ACETYLTRANSFERASE 9"/>
    <property type="match status" value="1"/>
</dbReference>
<name>A0A9P6QDB1_9FUNG</name>
<evidence type="ECO:0000256" key="1">
    <source>
        <dbReference type="ARBA" id="ARBA00009342"/>
    </source>
</evidence>
<protein>
    <submittedName>
        <fullName evidence="5">N-acetyltransferase 9</fullName>
    </submittedName>
</protein>
<evidence type="ECO:0000259" key="4">
    <source>
        <dbReference type="Pfam" id="PF13302"/>
    </source>
</evidence>
<dbReference type="Gene3D" id="3.40.630.30">
    <property type="match status" value="1"/>
</dbReference>
<dbReference type="GO" id="GO:0008080">
    <property type="term" value="F:N-acetyltransferase activity"/>
    <property type="evidence" value="ECO:0007669"/>
    <property type="project" value="InterPro"/>
</dbReference>
<feature type="domain" description="N-acetyltransferase" evidence="4">
    <location>
        <begin position="18"/>
        <end position="83"/>
    </location>
</feature>
<dbReference type="OrthoDB" id="5043642at2759"/>
<evidence type="ECO:0000313" key="5">
    <source>
        <dbReference type="EMBL" id="KAG0266136.1"/>
    </source>
</evidence>
<comment type="similarity">
    <text evidence="1">Belongs to the acetyltransferase family. GNAT subfamily.</text>
</comment>
<dbReference type="Proteomes" id="UP000726737">
    <property type="component" value="Unassembled WGS sequence"/>
</dbReference>
<reference evidence="5" key="1">
    <citation type="journal article" date="2020" name="Fungal Divers.">
        <title>Resolving the Mortierellaceae phylogeny through synthesis of multi-gene phylogenetics and phylogenomics.</title>
        <authorList>
            <person name="Vandepol N."/>
            <person name="Liber J."/>
            <person name="Desiro A."/>
            <person name="Na H."/>
            <person name="Kennedy M."/>
            <person name="Barry K."/>
            <person name="Grigoriev I.V."/>
            <person name="Miller A.N."/>
            <person name="O'Donnell K."/>
            <person name="Stajich J.E."/>
            <person name="Bonito G."/>
        </authorList>
    </citation>
    <scope>NUCLEOTIDE SEQUENCE</scope>
    <source>
        <strain evidence="5">KOD948</strain>
    </source>
</reference>
<dbReference type="EMBL" id="JAAAJA010000021">
    <property type="protein sequence ID" value="KAG0266136.1"/>
    <property type="molecule type" value="Genomic_DNA"/>
</dbReference>
<dbReference type="AlphaFoldDB" id="A0A9P6QDB1"/>
<keyword evidence="6" id="KW-1185">Reference proteome</keyword>
<dbReference type="SUPFAM" id="SSF55729">
    <property type="entry name" value="Acyl-CoA N-acyltransferases (Nat)"/>
    <property type="match status" value="1"/>
</dbReference>
<evidence type="ECO:0000256" key="3">
    <source>
        <dbReference type="ARBA" id="ARBA00023315"/>
    </source>
</evidence>
<proteinExistence type="inferred from homology"/>
<gene>
    <name evidence="5" type="primary">NAT9</name>
    <name evidence="5" type="ORF">BG011_003123</name>
</gene>
<keyword evidence="3" id="KW-0012">Acyltransferase</keyword>
<dbReference type="InterPro" id="IPR016181">
    <property type="entry name" value="Acyl_CoA_acyltransferase"/>
</dbReference>
<dbReference type="PANTHER" id="PTHR13256">
    <property type="entry name" value="N-ACETYLTRANSFERASE 9"/>
    <property type="match status" value="1"/>
</dbReference>
<accession>A0A9P6QDB1</accession>
<comment type="caution">
    <text evidence="5">The sequence shown here is derived from an EMBL/GenBank/DDBJ whole genome shotgun (WGS) entry which is preliminary data.</text>
</comment>
<sequence>MLNYIFSYQLHIPMRIEMVGDVNLFFNDHDDPHSAEVEIMVAGKRKGVGLEALRMMVTYAYQSLGTTRITAKVSTENTGSIQLFLTQLRFVQISYSQIFEEVTLERILSQEESVGNQGTGAEDAKIVKSITRAQFEALELSLKDLDH</sequence>
<evidence type="ECO:0000256" key="2">
    <source>
        <dbReference type="ARBA" id="ARBA00022679"/>
    </source>
</evidence>
<organism evidence="5 6">
    <name type="scientific">Mortierella polycephala</name>
    <dbReference type="NCBI Taxonomy" id="41804"/>
    <lineage>
        <taxon>Eukaryota</taxon>
        <taxon>Fungi</taxon>
        <taxon>Fungi incertae sedis</taxon>
        <taxon>Mucoromycota</taxon>
        <taxon>Mortierellomycotina</taxon>
        <taxon>Mortierellomycetes</taxon>
        <taxon>Mortierellales</taxon>
        <taxon>Mortierellaceae</taxon>
        <taxon>Mortierella</taxon>
    </lineage>
</organism>
<dbReference type="InterPro" id="IPR039135">
    <property type="entry name" value="NAT9-like"/>
</dbReference>
<dbReference type="Pfam" id="PF13302">
    <property type="entry name" value="Acetyltransf_3"/>
    <property type="match status" value="1"/>
</dbReference>